<gene>
    <name evidence="2" type="ORF">FNU79_05605</name>
</gene>
<accession>A0A553V4I0</accession>
<evidence type="ECO:0000313" key="3">
    <source>
        <dbReference type="Proteomes" id="UP000316092"/>
    </source>
</evidence>
<dbReference type="EMBL" id="VKDB01000003">
    <property type="protein sequence ID" value="TSA87356.1"/>
    <property type="molecule type" value="Genomic_DNA"/>
</dbReference>
<evidence type="ECO:0000259" key="1">
    <source>
        <dbReference type="Pfam" id="PF03235"/>
    </source>
</evidence>
<dbReference type="PANTHER" id="PTHR35149">
    <property type="entry name" value="SLL5132 PROTEIN"/>
    <property type="match status" value="1"/>
</dbReference>
<sequence length="424" mass="48714">MSGKIESLTLTVGQLFNDNYTVPIYQREYVWTKSQVEQLLDDISNSFDMDDSPEYFVGSTIVCKNTKNLYDIIDGQQRLTTLYITLCCLRDVIKGFAGSAVDSNTDFINKMISDSDNDDKGNNIYRYRISLQYTDSRDILDRLANGDGEKVGSIGLSKSMDNIYKAYTSIKQFIEDTFGEDGLGIRAFAAYLKDKVNLIRIETRDVNHALRIFETINSRGVSLNPMDLLKNLIFMRSKTIDFEKISVNWKEAMDNIEASKEPPARFLIYFVTAFYSDKTVNENQIYDWFLKNPEKYAYPLIFSKDLLEAAKAFKKYVSGFNPDGTENKYLQSLKLQSSKSTRHLILLLAVSKKNTDFSNEIAKFLENLLFVYMITSTNTRKLDTKFVEWARAVSKISKYLISGFRRSRPRTRVLLLSCGAWLGR</sequence>
<dbReference type="InterPro" id="IPR004919">
    <property type="entry name" value="GmrSD_N"/>
</dbReference>
<name>A0A553V4I0_9DEIO</name>
<feature type="domain" description="GmrSD restriction endonucleases N-terminal" evidence="1">
    <location>
        <begin position="13"/>
        <end position="234"/>
    </location>
</feature>
<organism evidence="2 3">
    <name type="scientific">Deinococcus detaillensis</name>
    <dbReference type="NCBI Taxonomy" id="2592048"/>
    <lineage>
        <taxon>Bacteria</taxon>
        <taxon>Thermotogati</taxon>
        <taxon>Deinococcota</taxon>
        <taxon>Deinococci</taxon>
        <taxon>Deinococcales</taxon>
        <taxon>Deinococcaceae</taxon>
        <taxon>Deinococcus</taxon>
    </lineage>
</organism>
<dbReference type="Proteomes" id="UP000316092">
    <property type="component" value="Unassembled WGS sequence"/>
</dbReference>
<dbReference type="RefSeq" id="WP_143719893.1">
    <property type="nucleotide sequence ID" value="NZ_VKDB01000003.1"/>
</dbReference>
<dbReference type="PANTHER" id="PTHR35149:SF2">
    <property type="entry name" value="DUF262 DOMAIN-CONTAINING PROTEIN"/>
    <property type="match status" value="1"/>
</dbReference>
<comment type="caution">
    <text evidence="2">The sequence shown here is derived from an EMBL/GenBank/DDBJ whole genome shotgun (WGS) entry which is preliminary data.</text>
</comment>
<proteinExistence type="predicted"/>
<dbReference type="AlphaFoldDB" id="A0A553V4I0"/>
<evidence type="ECO:0000313" key="2">
    <source>
        <dbReference type="EMBL" id="TSA87356.1"/>
    </source>
</evidence>
<dbReference type="OrthoDB" id="9798761at2"/>
<keyword evidence="3" id="KW-1185">Reference proteome</keyword>
<reference evidence="2 3" key="1">
    <citation type="submission" date="2019-07" db="EMBL/GenBank/DDBJ databases">
        <title>Deinococcus detaillus sp. nov., isolated from humus soil in Antarctica.</title>
        <authorList>
            <person name="Zhang K."/>
        </authorList>
    </citation>
    <scope>NUCLEOTIDE SEQUENCE [LARGE SCALE GENOMIC DNA]</scope>
    <source>
        <strain evidence="2 3">H1</strain>
    </source>
</reference>
<protein>
    <submittedName>
        <fullName evidence="2">DUF262 domain-containing protein</fullName>
    </submittedName>
</protein>
<dbReference type="Pfam" id="PF03235">
    <property type="entry name" value="GmrSD_N"/>
    <property type="match status" value="1"/>
</dbReference>